<dbReference type="InterPro" id="IPR050161">
    <property type="entry name" value="Siro_Cobalamin_biosynth"/>
</dbReference>
<sequence>MIHIIGAGPGDPDLITVKAARIIEKTDVILYADSLVNPDILKNASTDRIYGTSGMNINEINEIIQKFYNEGMDITVIHSGDPSIYGAINDVTSFMLKNNMNYEIVPGISSLFAAAAAMGMELTSPGSTQTIIITRVPRRTEKFESEDLSVMARHGATIGIFLSASNAGAVTKKLLDAGYSPDDRVIIAYRISWPDQKIIETTVNDLEKTLFENRINRQALILTGGVFTHNSDVKSFLYNPNFVHLFRNNKNKVQ</sequence>
<organism evidence="8 9">
    <name type="scientific">Acidiplasma aeolicum</name>
    <dbReference type="NCBI Taxonomy" id="507754"/>
    <lineage>
        <taxon>Archaea</taxon>
        <taxon>Methanobacteriati</taxon>
        <taxon>Thermoplasmatota</taxon>
        <taxon>Thermoplasmata</taxon>
        <taxon>Thermoplasmatales</taxon>
        <taxon>Ferroplasmaceae</taxon>
        <taxon>Acidiplasma</taxon>
    </lineage>
</organism>
<proteinExistence type="inferred from homology"/>
<evidence type="ECO:0000259" key="7">
    <source>
        <dbReference type="Pfam" id="PF00590"/>
    </source>
</evidence>
<name>A0A0P9CXD6_9ARCH</name>
<dbReference type="InterPro" id="IPR035996">
    <property type="entry name" value="4pyrrol_Methylase_sf"/>
</dbReference>
<dbReference type="GO" id="GO:0032259">
    <property type="term" value="P:methylation"/>
    <property type="evidence" value="ECO:0007669"/>
    <property type="project" value="UniProtKB-KW"/>
</dbReference>
<comment type="similarity">
    <text evidence="2">Belongs to the precorrin methyltransferase family.</text>
</comment>
<evidence type="ECO:0000256" key="3">
    <source>
        <dbReference type="ARBA" id="ARBA00022573"/>
    </source>
</evidence>
<gene>
    <name evidence="8" type="ORF">SE19_00150</name>
</gene>
<dbReference type="Pfam" id="PF00590">
    <property type="entry name" value="TP_methylase"/>
    <property type="match status" value="1"/>
</dbReference>
<protein>
    <submittedName>
        <fullName evidence="8">Precorrin-4 C11-methyltransferase</fullName>
    </submittedName>
</protein>
<keyword evidence="4 8" id="KW-0489">Methyltransferase</keyword>
<dbReference type="GO" id="GO:0046026">
    <property type="term" value="F:precorrin-4 C11-methyltransferase activity"/>
    <property type="evidence" value="ECO:0007669"/>
    <property type="project" value="InterPro"/>
</dbReference>
<evidence type="ECO:0000313" key="9">
    <source>
        <dbReference type="Proteomes" id="UP000050515"/>
    </source>
</evidence>
<dbReference type="PANTHER" id="PTHR45790:SF4">
    <property type="entry name" value="COBALT-PRECORRIN-4 C(11)-METHYLTRANSFERASE"/>
    <property type="match status" value="1"/>
</dbReference>
<dbReference type="InterPro" id="IPR014777">
    <property type="entry name" value="4pyrrole_Mease_sub1"/>
</dbReference>
<dbReference type="InterPro" id="IPR014776">
    <property type="entry name" value="4pyrrole_Mease_sub2"/>
</dbReference>
<comment type="pathway">
    <text evidence="1">Cofactor biosynthesis; adenosylcobalamin biosynthesis.</text>
</comment>
<dbReference type="SUPFAM" id="SSF53790">
    <property type="entry name" value="Tetrapyrrole methylase"/>
    <property type="match status" value="1"/>
</dbReference>
<evidence type="ECO:0000256" key="4">
    <source>
        <dbReference type="ARBA" id="ARBA00022603"/>
    </source>
</evidence>
<dbReference type="OrthoDB" id="6633at2157"/>
<dbReference type="Gene3D" id="3.30.950.10">
    <property type="entry name" value="Methyltransferase, Cobalt-precorrin-4 Transmethylase, Domain 2"/>
    <property type="match status" value="1"/>
</dbReference>
<dbReference type="CDD" id="cd11641">
    <property type="entry name" value="Precorrin-4_C11-MT"/>
    <property type="match status" value="1"/>
</dbReference>
<dbReference type="PROSITE" id="PS00839">
    <property type="entry name" value="SUMT_1"/>
    <property type="match status" value="1"/>
</dbReference>
<dbReference type="InterPro" id="IPR003043">
    <property type="entry name" value="Uropor_MeTrfase_CS"/>
</dbReference>
<comment type="caution">
    <text evidence="8">The sequence shown here is derived from an EMBL/GenBank/DDBJ whole genome shotgun (WGS) entry which is preliminary data.</text>
</comment>
<accession>A0A0P9CXD6</accession>
<evidence type="ECO:0000256" key="2">
    <source>
        <dbReference type="ARBA" id="ARBA00005879"/>
    </source>
</evidence>
<dbReference type="Proteomes" id="UP000050515">
    <property type="component" value="Unassembled WGS sequence"/>
</dbReference>
<keyword evidence="5 8" id="KW-0808">Transferase</keyword>
<dbReference type="NCBIfam" id="TIGR01465">
    <property type="entry name" value="cobM_cbiF"/>
    <property type="match status" value="1"/>
</dbReference>
<dbReference type="InterPro" id="IPR006362">
    <property type="entry name" value="Cbl_synth_CobM/CibF"/>
</dbReference>
<dbReference type="AlphaFoldDB" id="A0A0P9CXD6"/>
<dbReference type="GO" id="GO:0009236">
    <property type="term" value="P:cobalamin biosynthetic process"/>
    <property type="evidence" value="ECO:0007669"/>
    <property type="project" value="UniProtKB-UniPathway"/>
</dbReference>
<feature type="domain" description="Tetrapyrrole methylase" evidence="7">
    <location>
        <begin position="1"/>
        <end position="206"/>
    </location>
</feature>
<dbReference type="UniPathway" id="UPA00148"/>
<evidence type="ECO:0000256" key="1">
    <source>
        <dbReference type="ARBA" id="ARBA00004953"/>
    </source>
</evidence>
<dbReference type="InterPro" id="IPR000878">
    <property type="entry name" value="4pyrrol_Mease"/>
</dbReference>
<keyword evidence="3" id="KW-0169">Cobalamin biosynthesis</keyword>
<dbReference type="EMBL" id="LJCQ01000020">
    <property type="protein sequence ID" value="KPV47652.1"/>
    <property type="molecule type" value="Genomic_DNA"/>
</dbReference>
<dbReference type="Gene3D" id="3.40.1010.10">
    <property type="entry name" value="Cobalt-precorrin-4 Transmethylase, Domain 1"/>
    <property type="match status" value="1"/>
</dbReference>
<reference evidence="8 9" key="1">
    <citation type="submission" date="2015-09" db="EMBL/GenBank/DDBJ databases">
        <title>Draft genome sequence of Acidiplasma aeolicum DSM 18409.</title>
        <authorList>
            <person name="Hemp J."/>
        </authorList>
    </citation>
    <scope>NUCLEOTIDE SEQUENCE [LARGE SCALE GENOMIC DNA]</scope>
    <source>
        <strain evidence="8 9">V</strain>
    </source>
</reference>
<keyword evidence="6" id="KW-0949">S-adenosyl-L-methionine</keyword>
<evidence type="ECO:0000256" key="5">
    <source>
        <dbReference type="ARBA" id="ARBA00022679"/>
    </source>
</evidence>
<evidence type="ECO:0000313" key="8">
    <source>
        <dbReference type="EMBL" id="KPV47652.1"/>
    </source>
</evidence>
<dbReference type="PATRIC" id="fig|507754.4.peg.618"/>
<evidence type="ECO:0000256" key="6">
    <source>
        <dbReference type="ARBA" id="ARBA00022691"/>
    </source>
</evidence>
<dbReference type="PANTHER" id="PTHR45790">
    <property type="entry name" value="SIROHEME SYNTHASE-RELATED"/>
    <property type="match status" value="1"/>
</dbReference>
<dbReference type="RefSeq" id="WP_084795505.1">
    <property type="nucleotide sequence ID" value="NZ_LJCQ01000020.1"/>
</dbReference>